<evidence type="ECO:0000256" key="7">
    <source>
        <dbReference type="ARBA" id="ARBA00022692"/>
    </source>
</evidence>
<comment type="subcellular location">
    <subcellularLocation>
        <location evidence="2">Endoplasmic reticulum membrane</location>
    </subcellularLocation>
</comment>
<evidence type="ECO:0000313" key="13">
    <source>
        <dbReference type="EMBL" id="GFS03477.1"/>
    </source>
</evidence>
<comment type="catalytic activity">
    <reaction evidence="12">
        <text>n isopentenyl diphosphate + (2E,6E)-farnesyl diphosphate = a di-trans,poly-cis-polyprenyl diphosphate + n diphosphate</text>
        <dbReference type="Rhea" id="RHEA:53008"/>
        <dbReference type="Rhea" id="RHEA-COMP:19494"/>
        <dbReference type="ChEBI" id="CHEBI:33019"/>
        <dbReference type="ChEBI" id="CHEBI:128769"/>
        <dbReference type="ChEBI" id="CHEBI:136960"/>
        <dbReference type="ChEBI" id="CHEBI:175763"/>
        <dbReference type="EC" id="2.5.1.87"/>
    </reaction>
</comment>
<protein>
    <recommendedName>
        <fullName evidence="5">ditrans,polycis-polyprenyl diphosphate synthase [(2E,6E)-farnesyldiphosphate specific]</fullName>
        <ecNumber evidence="5">2.5.1.87</ecNumber>
    </recommendedName>
</protein>
<gene>
    <name evidence="13" type="ORF">ElyMa_002888100</name>
</gene>
<dbReference type="EC" id="2.5.1.87" evidence="5"/>
<evidence type="ECO:0000313" key="14">
    <source>
        <dbReference type="Proteomes" id="UP000762676"/>
    </source>
</evidence>
<evidence type="ECO:0000256" key="8">
    <source>
        <dbReference type="ARBA" id="ARBA00022824"/>
    </source>
</evidence>
<dbReference type="PANTHER" id="PTHR21528:SF0">
    <property type="entry name" value="DEHYDRODOLICHYL DIPHOSPHATE SYNTHASE COMPLEX SUBUNIT NUS1"/>
    <property type="match status" value="1"/>
</dbReference>
<dbReference type="InterPro" id="IPR036424">
    <property type="entry name" value="UPP_synth-like_sf"/>
</dbReference>
<dbReference type="GO" id="GO:0005789">
    <property type="term" value="C:endoplasmic reticulum membrane"/>
    <property type="evidence" value="ECO:0007669"/>
    <property type="project" value="UniProtKB-SubCell"/>
</dbReference>
<keyword evidence="11" id="KW-0472">Membrane</keyword>
<dbReference type="AlphaFoldDB" id="A0AAV4I3A1"/>
<evidence type="ECO:0000256" key="9">
    <source>
        <dbReference type="ARBA" id="ARBA00022842"/>
    </source>
</evidence>
<evidence type="ECO:0000256" key="5">
    <source>
        <dbReference type="ARBA" id="ARBA00012596"/>
    </source>
</evidence>
<keyword evidence="8" id="KW-0256">Endoplasmic reticulum</keyword>
<dbReference type="Gene3D" id="3.40.1180.10">
    <property type="entry name" value="Decaprenyl diphosphate synthase-like"/>
    <property type="match status" value="1"/>
</dbReference>
<evidence type="ECO:0000256" key="12">
    <source>
        <dbReference type="ARBA" id="ARBA00047353"/>
    </source>
</evidence>
<dbReference type="PANTHER" id="PTHR21528">
    <property type="entry name" value="DEHYDRODOLICHYL DIPHOSPHATE SYNTHASE COMPLEX SUBUNIT NUS1"/>
    <property type="match status" value="1"/>
</dbReference>
<keyword evidence="14" id="KW-1185">Reference proteome</keyword>
<comment type="cofactor">
    <cofactor evidence="1">
        <name>Mg(2+)</name>
        <dbReference type="ChEBI" id="CHEBI:18420"/>
    </cofactor>
</comment>
<evidence type="ECO:0000256" key="4">
    <source>
        <dbReference type="ARBA" id="ARBA00005432"/>
    </source>
</evidence>
<proteinExistence type="inferred from homology"/>
<organism evidence="13 14">
    <name type="scientific">Elysia marginata</name>
    <dbReference type="NCBI Taxonomy" id="1093978"/>
    <lineage>
        <taxon>Eukaryota</taxon>
        <taxon>Metazoa</taxon>
        <taxon>Spiralia</taxon>
        <taxon>Lophotrochozoa</taxon>
        <taxon>Mollusca</taxon>
        <taxon>Gastropoda</taxon>
        <taxon>Heterobranchia</taxon>
        <taxon>Euthyneura</taxon>
        <taxon>Panpulmonata</taxon>
        <taxon>Sacoglossa</taxon>
        <taxon>Placobranchoidea</taxon>
        <taxon>Plakobranchidae</taxon>
        <taxon>Elysia</taxon>
    </lineage>
</organism>
<reference evidence="13 14" key="1">
    <citation type="journal article" date="2021" name="Elife">
        <title>Chloroplast acquisition without the gene transfer in kleptoplastic sea slugs, Plakobranchus ocellatus.</title>
        <authorList>
            <person name="Maeda T."/>
            <person name="Takahashi S."/>
            <person name="Yoshida T."/>
            <person name="Shimamura S."/>
            <person name="Takaki Y."/>
            <person name="Nagai Y."/>
            <person name="Toyoda A."/>
            <person name="Suzuki Y."/>
            <person name="Arimoto A."/>
            <person name="Ishii H."/>
            <person name="Satoh N."/>
            <person name="Nishiyama T."/>
            <person name="Hasebe M."/>
            <person name="Maruyama T."/>
            <person name="Minagawa J."/>
            <person name="Obokata J."/>
            <person name="Shigenobu S."/>
        </authorList>
    </citation>
    <scope>NUCLEOTIDE SEQUENCE [LARGE SCALE GENOMIC DNA]</scope>
</reference>
<evidence type="ECO:0000256" key="11">
    <source>
        <dbReference type="ARBA" id="ARBA00023136"/>
    </source>
</evidence>
<comment type="similarity">
    <text evidence="4">Belongs to the UPP synthase family.</text>
</comment>
<dbReference type="GO" id="GO:0045547">
    <property type="term" value="F:ditrans,polycis-polyprenyl diphosphate synthase [(2E,6E)-farnesyl diphosphate specific] activity"/>
    <property type="evidence" value="ECO:0007669"/>
    <property type="project" value="UniProtKB-EC"/>
</dbReference>
<comment type="caution">
    <text evidence="13">The sequence shown here is derived from an EMBL/GenBank/DDBJ whole genome shotgun (WGS) entry which is preliminary data.</text>
</comment>
<evidence type="ECO:0000256" key="1">
    <source>
        <dbReference type="ARBA" id="ARBA00001946"/>
    </source>
</evidence>
<name>A0AAV4I3A1_9GAST</name>
<dbReference type="EMBL" id="BMAT01005983">
    <property type="protein sequence ID" value="GFS03477.1"/>
    <property type="molecule type" value="Genomic_DNA"/>
</dbReference>
<evidence type="ECO:0000256" key="3">
    <source>
        <dbReference type="ARBA" id="ARBA00004922"/>
    </source>
</evidence>
<dbReference type="InterPro" id="IPR038887">
    <property type="entry name" value="Nus1/NgBR"/>
</dbReference>
<keyword evidence="6" id="KW-0808">Transferase</keyword>
<dbReference type="Proteomes" id="UP000762676">
    <property type="component" value="Unassembled WGS sequence"/>
</dbReference>
<keyword evidence="7" id="KW-0812">Transmembrane</keyword>
<keyword evidence="10" id="KW-1133">Transmembrane helix</keyword>
<comment type="pathway">
    <text evidence="3">Protein modification; protein glycosylation.</text>
</comment>
<keyword evidence="9" id="KW-0460">Magnesium</keyword>
<accession>A0AAV4I3A1</accession>
<dbReference type="GO" id="GO:1904423">
    <property type="term" value="C:dehydrodolichyl diphosphate synthase complex"/>
    <property type="evidence" value="ECO:0007669"/>
    <property type="project" value="InterPro"/>
</dbReference>
<sequence>MPFYALFAPLKFRTTASIIHEDSKLLKKKPAHMGILVAEDEFSLKDLANLIVWSVALDISYISVYDINGEIKRNSNLLERSIEKSKKEVMVQDQSNYDIQLFSTSHPAAEAISSSKVSTNKARVLLLCIEDGHQKIVDMAKHVSHMVSAGMFRQEDIVPSTIDNLFQESLQFPDPEVCLKFRSADCLFGYLPWQIRLTEIIAMPSHKGIAYKCFLSSLLRYANTSQRFGT</sequence>
<evidence type="ECO:0000256" key="2">
    <source>
        <dbReference type="ARBA" id="ARBA00004586"/>
    </source>
</evidence>
<evidence type="ECO:0000256" key="6">
    <source>
        <dbReference type="ARBA" id="ARBA00022679"/>
    </source>
</evidence>
<dbReference type="SUPFAM" id="SSF64005">
    <property type="entry name" value="Undecaprenyl diphosphate synthase"/>
    <property type="match status" value="1"/>
</dbReference>
<evidence type="ECO:0000256" key="10">
    <source>
        <dbReference type="ARBA" id="ARBA00022989"/>
    </source>
</evidence>